<sequence>MQAVEKPVIVQMPNFNREQFDQDCRAIIDEIKERFIDLAPILMDDENSNYIDQIQEKQTKFKQEFSAKLGETSQAEKVFQPSNFTIDMPEREVEDHAALSALDNMSLVLTDRLEGTSHVLKDHNKAKLDVKLIKQI</sequence>
<dbReference type="EMBL" id="HBIH01012478">
    <property type="protein sequence ID" value="CAE0324545.1"/>
    <property type="molecule type" value="Transcribed_RNA"/>
</dbReference>
<dbReference type="AlphaFoldDB" id="A0A7S3IIS1"/>
<accession>A0A7S3IIS1</accession>
<gene>
    <name evidence="1" type="ORF">SINC0208_LOCUS5166</name>
</gene>
<evidence type="ECO:0000313" key="1">
    <source>
        <dbReference type="EMBL" id="CAE0324545.1"/>
    </source>
</evidence>
<reference evidence="1" key="1">
    <citation type="submission" date="2021-01" db="EMBL/GenBank/DDBJ databases">
        <authorList>
            <person name="Corre E."/>
            <person name="Pelletier E."/>
            <person name="Niang G."/>
            <person name="Scheremetjew M."/>
            <person name="Finn R."/>
            <person name="Kale V."/>
            <person name="Holt S."/>
            <person name="Cochrane G."/>
            <person name="Meng A."/>
            <person name="Brown T."/>
            <person name="Cohen L."/>
        </authorList>
    </citation>
    <scope>NUCLEOTIDE SEQUENCE</scope>
    <source>
        <strain evidence="1">S3</strain>
    </source>
</reference>
<proteinExistence type="predicted"/>
<protein>
    <submittedName>
        <fullName evidence="1">Uncharacterized protein</fullName>
    </submittedName>
</protein>
<organism evidence="1">
    <name type="scientific">Strombidium inclinatum</name>
    <dbReference type="NCBI Taxonomy" id="197538"/>
    <lineage>
        <taxon>Eukaryota</taxon>
        <taxon>Sar</taxon>
        <taxon>Alveolata</taxon>
        <taxon>Ciliophora</taxon>
        <taxon>Intramacronucleata</taxon>
        <taxon>Spirotrichea</taxon>
        <taxon>Oligotrichia</taxon>
        <taxon>Strombidiidae</taxon>
        <taxon>Strombidium</taxon>
    </lineage>
</organism>
<name>A0A7S3IIS1_9SPIT</name>